<name>F9FKS4_FUSOF</name>
<protein>
    <submittedName>
        <fullName evidence="1">Uncharacterized protein</fullName>
    </submittedName>
</protein>
<gene>
    <name evidence="1" type="ORF">FOXB_07003</name>
</gene>
<comment type="caution">
    <text evidence="1">The sequence shown here is derived from an EMBL/GenBank/DDBJ whole genome shotgun (WGS) entry which is preliminary data.</text>
</comment>
<dbReference type="AlphaFoldDB" id="F9FKS4"/>
<evidence type="ECO:0000313" key="1">
    <source>
        <dbReference type="EMBL" id="EGU82417.1"/>
    </source>
</evidence>
<accession>F9FKS4</accession>
<dbReference type="InterPro" id="IPR027417">
    <property type="entry name" value="P-loop_NTPase"/>
</dbReference>
<dbReference type="SUPFAM" id="SSF52540">
    <property type="entry name" value="P-loop containing nucleoside triphosphate hydrolases"/>
    <property type="match status" value="1"/>
</dbReference>
<proteinExistence type="predicted"/>
<dbReference type="GO" id="GO:0043531">
    <property type="term" value="F:ADP binding"/>
    <property type="evidence" value="ECO:0007669"/>
    <property type="project" value="InterPro"/>
</dbReference>
<organism evidence="1">
    <name type="scientific">Fusarium oxysporum (strain Fo5176)</name>
    <name type="common">Fusarium vascular wilt</name>
    <dbReference type="NCBI Taxonomy" id="660025"/>
    <lineage>
        <taxon>Eukaryota</taxon>
        <taxon>Fungi</taxon>
        <taxon>Dikarya</taxon>
        <taxon>Ascomycota</taxon>
        <taxon>Pezizomycotina</taxon>
        <taxon>Sordariomycetes</taxon>
        <taxon>Hypocreomycetidae</taxon>
        <taxon>Hypocreales</taxon>
        <taxon>Nectriaceae</taxon>
        <taxon>Fusarium</taxon>
        <taxon>Fusarium oxysporum species complex</taxon>
    </lineage>
</organism>
<sequence>MDPENESQFKTNQRLASLTNALSLGEYSCPKRCSRRKKSKILTLEAWGKVDFVVLIRNSIPSAPMGSVLITTRNENVGFQLASNTLRVPPSTVEEGTTLLLTIIQRDNYSKEEREAASNLSRQLDGLPLAVNLMASQMVSRQMSPIQFIKSFERYSERLFEKFNTAFHSSFDSLDETLVTVFGVARFVVPDAIPDDLFKPDDDTPIGKEGPWDDPWV</sequence>
<reference evidence="1" key="1">
    <citation type="journal article" date="2012" name="Mol. Plant Microbe Interact.">
        <title>A highly conserved effector in Fusarium oxysporum is required for full virulence on Arabidopsis.</title>
        <authorList>
            <person name="Thatcher L.F."/>
            <person name="Gardiner D.M."/>
            <person name="Kazan K."/>
            <person name="Manners J."/>
        </authorList>
    </citation>
    <scope>NUCLEOTIDE SEQUENCE [LARGE SCALE GENOMIC DNA]</scope>
    <source>
        <strain evidence="1">Fo5176</strain>
    </source>
</reference>
<dbReference type="EMBL" id="AFQF01002156">
    <property type="protein sequence ID" value="EGU82417.1"/>
    <property type="molecule type" value="Genomic_DNA"/>
</dbReference>